<dbReference type="InterPro" id="IPR018392">
    <property type="entry name" value="LysM"/>
</dbReference>
<dbReference type="PANTHER" id="PTHR34700">
    <property type="entry name" value="POTASSIUM BINDING PROTEIN KBP"/>
    <property type="match status" value="1"/>
</dbReference>
<feature type="domain" description="LysM" evidence="3">
    <location>
        <begin position="433"/>
        <end position="482"/>
    </location>
</feature>
<feature type="compositionally biased region" description="Polar residues" evidence="1">
    <location>
        <begin position="40"/>
        <end position="49"/>
    </location>
</feature>
<protein>
    <recommendedName>
        <fullName evidence="3">LysM domain-containing protein</fullName>
    </recommendedName>
</protein>
<keyword evidence="2" id="KW-1133">Transmembrane helix</keyword>
<feature type="compositionally biased region" description="Acidic residues" evidence="1">
    <location>
        <begin position="146"/>
        <end position="158"/>
    </location>
</feature>
<dbReference type="InterPro" id="IPR013783">
    <property type="entry name" value="Ig-like_fold"/>
</dbReference>
<dbReference type="Gene3D" id="2.60.40.10">
    <property type="entry name" value="Immunoglobulins"/>
    <property type="match status" value="1"/>
</dbReference>
<feature type="transmembrane region" description="Helical" evidence="2">
    <location>
        <begin position="6"/>
        <end position="24"/>
    </location>
</feature>
<dbReference type="InterPro" id="IPR036779">
    <property type="entry name" value="LysM_dom_sf"/>
</dbReference>
<evidence type="ECO:0000256" key="2">
    <source>
        <dbReference type="SAM" id="Phobius"/>
    </source>
</evidence>
<keyword evidence="2" id="KW-0812">Transmembrane</keyword>
<gene>
    <name evidence="4" type="ORF">POI8812_01439</name>
</gene>
<evidence type="ECO:0000259" key="3">
    <source>
        <dbReference type="PROSITE" id="PS51782"/>
    </source>
</evidence>
<evidence type="ECO:0000313" key="4">
    <source>
        <dbReference type="EMBL" id="SPF29133.1"/>
    </source>
</evidence>
<feature type="compositionally biased region" description="Acidic residues" evidence="1">
    <location>
        <begin position="60"/>
        <end position="81"/>
    </location>
</feature>
<sequence length="484" mass="50490">MSNTGWGIAGVGAIAAAILAYFTLAPGDAPVVEEPELAQQGETAESSEPTIGEIALSEADATDPDAVTEEVAPEESDDSSEPVEAVAEDAAQTDDDAPELEVAEAPAEDDTSGDEAAEADAEAGEEVAEAAAEDEAAEAAANESGDLADAETSSDEDVSNAGATAEAEIIAPEADADDSAELVEDATAIVEAENETVTDAEAESVAAEPEQTNDNAPTFDLVRVERDGSAVIAGRAEPQSEVEIIADGEVIGTVVAGSSGEFVALLDTPATTGPQSLTLESVTEFGETAESNEAVIVIVPDAAEEATRAEPPTVILSTPRAVEVIQPTVAPVDNIVLDTITYSAEGEVVLTGRGEPGSAAFIYADDRPIVQADIRQDGNWTAVVNELEAGIYTLRVDEVAEDGDVTSRVESPFQREEPELVEETFAEVEDEALQITVQPGNNLWTIARERYGEGPLFTLIFEANEDQIRDPDLIYPGQIFDLPE</sequence>
<evidence type="ECO:0000313" key="5">
    <source>
        <dbReference type="Proteomes" id="UP000244932"/>
    </source>
</evidence>
<reference evidence="4 5" key="1">
    <citation type="submission" date="2018-03" db="EMBL/GenBank/DDBJ databases">
        <authorList>
            <person name="Keele B.F."/>
        </authorList>
    </citation>
    <scope>NUCLEOTIDE SEQUENCE [LARGE SCALE GENOMIC DNA]</scope>
    <source>
        <strain evidence="4 5">CeCT 8812</strain>
    </source>
</reference>
<proteinExistence type="predicted"/>
<dbReference type="AlphaFoldDB" id="A0A2R8AA95"/>
<dbReference type="SMART" id="SM00257">
    <property type="entry name" value="LysM"/>
    <property type="match status" value="1"/>
</dbReference>
<dbReference type="PANTHER" id="PTHR34700:SF4">
    <property type="entry name" value="PHAGE-LIKE ELEMENT PBSX PROTEIN XKDP"/>
    <property type="match status" value="1"/>
</dbReference>
<feature type="region of interest" description="Disordered" evidence="1">
    <location>
        <begin position="33"/>
        <end position="180"/>
    </location>
</feature>
<dbReference type="Gene3D" id="3.10.350.10">
    <property type="entry name" value="LysM domain"/>
    <property type="match status" value="1"/>
</dbReference>
<dbReference type="EMBL" id="OMKW01000002">
    <property type="protein sequence ID" value="SPF29133.1"/>
    <property type="molecule type" value="Genomic_DNA"/>
</dbReference>
<dbReference type="PROSITE" id="PS51782">
    <property type="entry name" value="LYSM"/>
    <property type="match status" value="1"/>
</dbReference>
<organism evidence="4 5">
    <name type="scientific">Pontivivens insulae</name>
    <dbReference type="NCBI Taxonomy" id="1639689"/>
    <lineage>
        <taxon>Bacteria</taxon>
        <taxon>Pseudomonadati</taxon>
        <taxon>Pseudomonadota</taxon>
        <taxon>Alphaproteobacteria</taxon>
        <taxon>Rhodobacterales</taxon>
        <taxon>Paracoccaceae</taxon>
        <taxon>Pontivivens</taxon>
    </lineage>
</organism>
<dbReference type="Pfam" id="PF01476">
    <property type="entry name" value="LysM"/>
    <property type="match status" value="1"/>
</dbReference>
<evidence type="ECO:0000256" key="1">
    <source>
        <dbReference type="SAM" id="MobiDB-lite"/>
    </source>
</evidence>
<dbReference type="RefSeq" id="WP_108781856.1">
    <property type="nucleotide sequence ID" value="NZ_OMKW01000002.1"/>
</dbReference>
<dbReference type="Proteomes" id="UP000244932">
    <property type="component" value="Unassembled WGS sequence"/>
</dbReference>
<feature type="compositionally biased region" description="Acidic residues" evidence="1">
    <location>
        <begin position="91"/>
        <end position="137"/>
    </location>
</feature>
<keyword evidence="2" id="KW-0472">Membrane</keyword>
<feature type="region of interest" description="Disordered" evidence="1">
    <location>
        <begin position="194"/>
        <end position="216"/>
    </location>
</feature>
<accession>A0A2R8AA95</accession>
<dbReference type="InterPro" id="IPR052196">
    <property type="entry name" value="Bact_Kbp"/>
</dbReference>
<keyword evidence="5" id="KW-1185">Reference proteome</keyword>
<dbReference type="CDD" id="cd00118">
    <property type="entry name" value="LysM"/>
    <property type="match status" value="1"/>
</dbReference>
<dbReference type="OrthoDB" id="370541at2"/>
<name>A0A2R8AA95_9RHOB</name>
<feature type="compositionally biased region" description="Low complexity" evidence="1">
    <location>
        <begin position="161"/>
        <end position="173"/>
    </location>
</feature>